<keyword evidence="5" id="KW-0677">Repeat</keyword>
<dbReference type="InterPro" id="IPR003439">
    <property type="entry name" value="ABC_transporter-like_ATP-bd"/>
</dbReference>
<dbReference type="Proteomes" id="UP001220530">
    <property type="component" value="Chromosome"/>
</dbReference>
<gene>
    <name evidence="11" type="ORF">PSQ19_07585</name>
</gene>
<keyword evidence="6" id="KW-0547">Nucleotide-binding</keyword>
<dbReference type="InterPro" id="IPR003593">
    <property type="entry name" value="AAA+_ATPase"/>
</dbReference>
<protein>
    <submittedName>
        <fullName evidence="11">Sugar ABC transporter ATP-binding protein</fullName>
    </submittedName>
</protein>
<evidence type="ECO:0000259" key="10">
    <source>
        <dbReference type="PROSITE" id="PS50893"/>
    </source>
</evidence>
<comment type="similarity">
    <text evidence="1">Belongs to the ABC transporter superfamily.</text>
</comment>
<dbReference type="PANTHER" id="PTHR43790">
    <property type="entry name" value="CARBOHYDRATE TRANSPORT ATP-BINDING PROTEIN MG119-RELATED"/>
    <property type="match status" value="1"/>
</dbReference>
<evidence type="ECO:0000256" key="4">
    <source>
        <dbReference type="ARBA" id="ARBA00022597"/>
    </source>
</evidence>
<evidence type="ECO:0000256" key="3">
    <source>
        <dbReference type="ARBA" id="ARBA00022475"/>
    </source>
</evidence>
<accession>A0ABY7YRC2</accession>
<dbReference type="CDD" id="cd03215">
    <property type="entry name" value="ABC_Carb_Monos_II"/>
    <property type="match status" value="1"/>
</dbReference>
<keyword evidence="4" id="KW-0762">Sugar transport</keyword>
<keyword evidence="9" id="KW-0472">Membrane</keyword>
<evidence type="ECO:0000256" key="6">
    <source>
        <dbReference type="ARBA" id="ARBA00022741"/>
    </source>
</evidence>
<evidence type="ECO:0000256" key="5">
    <source>
        <dbReference type="ARBA" id="ARBA00022737"/>
    </source>
</evidence>
<evidence type="ECO:0000313" key="12">
    <source>
        <dbReference type="Proteomes" id="UP001220530"/>
    </source>
</evidence>
<evidence type="ECO:0000256" key="7">
    <source>
        <dbReference type="ARBA" id="ARBA00022840"/>
    </source>
</evidence>
<evidence type="ECO:0000256" key="8">
    <source>
        <dbReference type="ARBA" id="ARBA00022967"/>
    </source>
</evidence>
<dbReference type="InterPro" id="IPR050107">
    <property type="entry name" value="ABC_carbohydrate_import_ATPase"/>
</dbReference>
<dbReference type="PROSITE" id="PS50893">
    <property type="entry name" value="ABC_TRANSPORTER_2"/>
    <property type="match status" value="2"/>
</dbReference>
<evidence type="ECO:0000256" key="9">
    <source>
        <dbReference type="ARBA" id="ARBA00023136"/>
    </source>
</evidence>
<dbReference type="PROSITE" id="PS00211">
    <property type="entry name" value="ABC_TRANSPORTER_1"/>
    <property type="match status" value="1"/>
</dbReference>
<sequence length="505" mass="55004">MAPLLTISNLAKRFAGVHALKSVSLQAQAGRVLAVIGENGAGKSTLVKILTGNFAPDAGEIIFDGEQHQFSGPQQAASIGISAIQQEPSLFDDLSVAENIFVGAQPERGVAGIDWRTMRQRSRQLLADIGVNLDPNMLMRNLSVAERHQVSLARALSTDAKLIIFDEPTSALSQSEIRHLYGIVEQLRDQGKAIIFISHKFDEIYRICDDYVVLRDGETVDEGELADIGQEHLISQMVGRSLTEIYPKAAVKVGAPVLEVQNFSHPTEFANIGFQLREREILGFYGLVGSGRTEVMEAIFGLKDHSGTLSVGGVEQDIRRPNDAMAAGIAYVPEDRQRHGALTAFSIRDNISLPIINRLARWGFLMPGREQELVDRYGQDMEIKASSWSQPVAELSGGNQQKVVLGKWLATNPSIIILDEPTKGIDVGTKAAVHRHIGKLVQQGLSVILVSSELEEVLALADRMVVMRQGRIDAVLERADFSPELVMAKAAGVLPGSDNVKQAAR</sequence>
<feature type="domain" description="ABC transporter" evidence="10">
    <location>
        <begin position="5"/>
        <end position="241"/>
    </location>
</feature>
<dbReference type="SMART" id="SM00382">
    <property type="entry name" value="AAA"/>
    <property type="match status" value="2"/>
</dbReference>
<keyword evidence="8" id="KW-1278">Translocase</keyword>
<evidence type="ECO:0000256" key="1">
    <source>
        <dbReference type="ARBA" id="ARBA00005417"/>
    </source>
</evidence>
<reference evidence="11 12" key="1">
    <citation type="submission" date="2023-02" db="EMBL/GenBank/DDBJ databases">
        <title>Devosia algicola sp. nov., isolated from the phycosphere of marine algae.</title>
        <authorList>
            <person name="Kim J.M."/>
            <person name="Lee J.K."/>
            <person name="Choi B.J."/>
            <person name="Bayburt H."/>
            <person name="Jeon C.O."/>
        </authorList>
    </citation>
    <scope>NUCLEOTIDE SEQUENCE [LARGE SCALE GENOMIC DNA]</scope>
    <source>
        <strain evidence="11 12">G20-9</strain>
    </source>
</reference>
<keyword evidence="7 11" id="KW-0067">ATP-binding</keyword>
<dbReference type="Gene3D" id="3.40.50.300">
    <property type="entry name" value="P-loop containing nucleotide triphosphate hydrolases"/>
    <property type="match status" value="2"/>
</dbReference>
<evidence type="ECO:0000313" key="11">
    <source>
        <dbReference type="EMBL" id="WDR03884.1"/>
    </source>
</evidence>
<dbReference type="InterPro" id="IPR017871">
    <property type="entry name" value="ABC_transporter-like_CS"/>
</dbReference>
<dbReference type="Pfam" id="PF00005">
    <property type="entry name" value="ABC_tran"/>
    <property type="match status" value="2"/>
</dbReference>
<proteinExistence type="inferred from homology"/>
<feature type="domain" description="ABC transporter" evidence="10">
    <location>
        <begin position="245"/>
        <end position="494"/>
    </location>
</feature>
<dbReference type="SUPFAM" id="SSF52540">
    <property type="entry name" value="P-loop containing nucleoside triphosphate hydrolases"/>
    <property type="match status" value="2"/>
</dbReference>
<dbReference type="PANTHER" id="PTHR43790:SF3">
    <property type="entry name" value="D-ALLOSE IMPORT ATP-BINDING PROTEIN ALSA-RELATED"/>
    <property type="match status" value="1"/>
</dbReference>
<dbReference type="GO" id="GO:0005524">
    <property type="term" value="F:ATP binding"/>
    <property type="evidence" value="ECO:0007669"/>
    <property type="project" value="UniProtKB-KW"/>
</dbReference>
<dbReference type="CDD" id="cd03216">
    <property type="entry name" value="ABC_Carb_Monos_I"/>
    <property type="match status" value="1"/>
</dbReference>
<organism evidence="11 12">
    <name type="scientific">Devosia algicola</name>
    <dbReference type="NCBI Taxonomy" id="3026418"/>
    <lineage>
        <taxon>Bacteria</taxon>
        <taxon>Pseudomonadati</taxon>
        <taxon>Pseudomonadota</taxon>
        <taxon>Alphaproteobacteria</taxon>
        <taxon>Hyphomicrobiales</taxon>
        <taxon>Devosiaceae</taxon>
        <taxon>Devosia</taxon>
    </lineage>
</organism>
<name>A0ABY7YRC2_9HYPH</name>
<keyword evidence="3" id="KW-1003">Cell membrane</keyword>
<keyword evidence="2" id="KW-0813">Transport</keyword>
<dbReference type="RefSeq" id="WP_282220271.1">
    <property type="nucleotide sequence ID" value="NZ_CP118246.1"/>
</dbReference>
<dbReference type="InterPro" id="IPR027417">
    <property type="entry name" value="P-loop_NTPase"/>
</dbReference>
<evidence type="ECO:0000256" key="2">
    <source>
        <dbReference type="ARBA" id="ARBA00022448"/>
    </source>
</evidence>
<dbReference type="EMBL" id="CP118246">
    <property type="protein sequence ID" value="WDR03884.1"/>
    <property type="molecule type" value="Genomic_DNA"/>
</dbReference>
<keyword evidence="12" id="KW-1185">Reference proteome</keyword>